<feature type="domain" description="Complex 1 LYR protein" evidence="1">
    <location>
        <begin position="13"/>
        <end position="42"/>
    </location>
</feature>
<dbReference type="PANTHER" id="PTHR47061">
    <property type="entry name" value="LYR MOTIF-CONTAINING PROTEIN 9"/>
    <property type="match status" value="1"/>
</dbReference>
<dbReference type="InterPro" id="IPR008011">
    <property type="entry name" value="Complex1_LYR_dom"/>
</dbReference>
<accession>A0A0N8JUZ7</accession>
<proteinExistence type="predicted"/>
<dbReference type="EMBL" id="JARO02019314">
    <property type="protein sequence ID" value="KPP56729.1"/>
    <property type="molecule type" value="Genomic_DNA"/>
</dbReference>
<organism evidence="2 3">
    <name type="scientific">Scleropages formosus</name>
    <name type="common">Asian bonytongue</name>
    <name type="synonym">Osteoglossum formosum</name>
    <dbReference type="NCBI Taxonomy" id="113540"/>
    <lineage>
        <taxon>Eukaryota</taxon>
        <taxon>Metazoa</taxon>
        <taxon>Chordata</taxon>
        <taxon>Craniata</taxon>
        <taxon>Vertebrata</taxon>
        <taxon>Euteleostomi</taxon>
        <taxon>Actinopterygii</taxon>
        <taxon>Neopterygii</taxon>
        <taxon>Teleostei</taxon>
        <taxon>Osteoglossocephala</taxon>
        <taxon>Osteoglossomorpha</taxon>
        <taxon>Osteoglossiformes</taxon>
        <taxon>Osteoglossidae</taxon>
        <taxon>Scleropages</taxon>
    </lineage>
</organism>
<dbReference type="AlphaFoldDB" id="A0A0N8JUZ7"/>
<dbReference type="Pfam" id="PF05347">
    <property type="entry name" value="Complex1_LYR"/>
    <property type="match status" value="1"/>
</dbReference>
<reference evidence="2 3" key="1">
    <citation type="submission" date="2015-08" db="EMBL/GenBank/DDBJ databases">
        <title>The genome of the Asian arowana (Scleropages formosus).</title>
        <authorList>
            <person name="Tan M.H."/>
            <person name="Gan H.M."/>
            <person name="Croft L.J."/>
            <person name="Austin C.M."/>
        </authorList>
    </citation>
    <scope>NUCLEOTIDE SEQUENCE [LARGE SCALE GENOMIC DNA]</scope>
    <source>
        <strain evidence="2">Aro1</strain>
    </source>
</reference>
<evidence type="ECO:0000313" key="3">
    <source>
        <dbReference type="Proteomes" id="UP000034805"/>
    </source>
</evidence>
<dbReference type="InterPro" id="IPR052151">
    <property type="entry name" value="Complex_I_LYR"/>
</dbReference>
<feature type="non-terminal residue" evidence="2">
    <location>
        <position position="54"/>
    </location>
</feature>
<sequence>MSPRPSAALVRTPAHLYRYLLRCCKLLPTAAMEQHYRHAVRQVASIDCLIAGTV</sequence>
<comment type="caution">
    <text evidence="2">The sequence shown here is derived from an EMBL/GenBank/DDBJ whole genome shotgun (WGS) entry which is preliminary data.</text>
</comment>
<dbReference type="Proteomes" id="UP000034805">
    <property type="component" value="Unassembled WGS sequence"/>
</dbReference>
<name>A0A0N8JUZ7_SCLFO</name>
<dbReference type="STRING" id="113540.ENSSFOP00015069685"/>
<gene>
    <name evidence="2" type="ORF">Z043_125623</name>
</gene>
<evidence type="ECO:0000313" key="2">
    <source>
        <dbReference type="EMBL" id="KPP56729.1"/>
    </source>
</evidence>
<evidence type="ECO:0000259" key="1">
    <source>
        <dbReference type="Pfam" id="PF05347"/>
    </source>
</evidence>
<protein>
    <recommendedName>
        <fullName evidence="1">Complex 1 LYR protein domain-containing protein</fullName>
    </recommendedName>
</protein>
<dbReference type="PANTHER" id="PTHR47061:SF1">
    <property type="entry name" value="LYR MOTIF-CONTAINING PROTEIN 9"/>
    <property type="match status" value="1"/>
</dbReference>